<reference evidence="2 3" key="1">
    <citation type="submission" date="2019-01" db="EMBL/GenBank/DDBJ databases">
        <title>Genome sequencing of strain 2JSPR-7.</title>
        <authorList>
            <person name="Heo J."/>
            <person name="Kim S.-J."/>
            <person name="Kim J.-S."/>
            <person name="Hong S.-B."/>
            <person name="Kwon S.-W."/>
        </authorList>
    </citation>
    <scope>NUCLEOTIDE SEQUENCE [LARGE SCALE GENOMIC DNA]</scope>
    <source>
        <strain evidence="2 3">2JSPR-7</strain>
    </source>
</reference>
<feature type="domain" description="Beta-lactamase class A catalytic" evidence="1">
    <location>
        <begin position="125"/>
        <end position="229"/>
    </location>
</feature>
<evidence type="ECO:0000259" key="1">
    <source>
        <dbReference type="Pfam" id="PF13354"/>
    </source>
</evidence>
<dbReference type="Proteomes" id="UP000291758">
    <property type="component" value="Chromosome"/>
</dbReference>
<dbReference type="OrthoDB" id="108135at2"/>
<dbReference type="GO" id="GO:0030655">
    <property type="term" value="P:beta-lactam antibiotic catabolic process"/>
    <property type="evidence" value="ECO:0007669"/>
    <property type="project" value="InterPro"/>
</dbReference>
<name>A0A4P6EMP7_9MICO</name>
<organism evidence="2 3">
    <name type="scientific">Xylanimonas allomyrinae</name>
    <dbReference type="NCBI Taxonomy" id="2509459"/>
    <lineage>
        <taxon>Bacteria</taxon>
        <taxon>Bacillati</taxon>
        <taxon>Actinomycetota</taxon>
        <taxon>Actinomycetes</taxon>
        <taxon>Micrococcales</taxon>
        <taxon>Promicromonosporaceae</taxon>
        <taxon>Xylanimonas</taxon>
    </lineage>
</organism>
<dbReference type="AlphaFoldDB" id="A0A4P6EMP7"/>
<gene>
    <name evidence="2" type="ORF">ET495_04075</name>
</gene>
<dbReference type="Gene3D" id="3.40.710.10">
    <property type="entry name" value="DD-peptidase/beta-lactamase superfamily"/>
    <property type="match status" value="1"/>
</dbReference>
<proteinExistence type="predicted"/>
<keyword evidence="3" id="KW-1185">Reference proteome</keyword>
<dbReference type="GO" id="GO:0046677">
    <property type="term" value="P:response to antibiotic"/>
    <property type="evidence" value="ECO:0007669"/>
    <property type="project" value="InterPro"/>
</dbReference>
<protein>
    <recommendedName>
        <fullName evidence="1">Beta-lactamase class A catalytic domain-containing protein</fullName>
    </recommendedName>
</protein>
<evidence type="ECO:0000313" key="2">
    <source>
        <dbReference type="EMBL" id="QAY62559.1"/>
    </source>
</evidence>
<dbReference type="InterPro" id="IPR012338">
    <property type="entry name" value="Beta-lactam/transpept-like"/>
</dbReference>
<accession>A0A4P6EMP7</accession>
<dbReference type="SUPFAM" id="SSF56601">
    <property type="entry name" value="beta-lactamase/transpeptidase-like"/>
    <property type="match status" value="1"/>
</dbReference>
<dbReference type="RefSeq" id="WP_129202804.1">
    <property type="nucleotide sequence ID" value="NZ_CP035495.1"/>
</dbReference>
<sequence length="370" mass="39001">MVSVVDAAISALTDVEPPSREFVDEALARPADSPHSSRVHEVIDSVRMSRPRVTAVAERGPLLSVVTLEAECGILVDTYVLATRERRLDGIRFEAQTPTVRDVHGLATALADLGADAVSTCTRRGEHVEVVRPGPLAVASLMKVFVIEAVLAGVDDGVLALDESHRLRDVDIAYLSAGLGAEHVGTEVTVGELCSLSALQSDNSATDLLVRLIGPDRVLKTFEQHGVERGLNEPFRTTKDTFLAAWGEGISPDAPHAEVDATLRVRGLERVAHGDGHDYVSTLTAVDSVMGALAARPWHPWSVTGARAPVLFKGGSAPGVLAGAWFGPGADRAPAGMSFCVNAGAPLGALEEIYAFSCAESLRERLGLGA</sequence>
<dbReference type="Pfam" id="PF13354">
    <property type="entry name" value="Beta-lactamase2"/>
    <property type="match status" value="1"/>
</dbReference>
<dbReference type="PANTHER" id="PTHR35333">
    <property type="entry name" value="BETA-LACTAMASE"/>
    <property type="match status" value="1"/>
</dbReference>
<dbReference type="PANTHER" id="PTHR35333:SF3">
    <property type="entry name" value="BETA-LACTAMASE-TYPE TRANSPEPTIDASE FOLD CONTAINING PROTEIN"/>
    <property type="match status" value="1"/>
</dbReference>
<evidence type="ECO:0000313" key="3">
    <source>
        <dbReference type="Proteomes" id="UP000291758"/>
    </source>
</evidence>
<dbReference type="InterPro" id="IPR000871">
    <property type="entry name" value="Beta-lactam_class-A"/>
</dbReference>
<dbReference type="InterPro" id="IPR045155">
    <property type="entry name" value="Beta-lactam_cat"/>
</dbReference>
<dbReference type="KEGG" id="xyl:ET495_04075"/>
<dbReference type="GO" id="GO:0008800">
    <property type="term" value="F:beta-lactamase activity"/>
    <property type="evidence" value="ECO:0007669"/>
    <property type="project" value="InterPro"/>
</dbReference>
<dbReference type="EMBL" id="CP035495">
    <property type="protein sequence ID" value="QAY62559.1"/>
    <property type="molecule type" value="Genomic_DNA"/>
</dbReference>